<evidence type="ECO:0000256" key="11">
    <source>
        <dbReference type="ARBA" id="ARBA00093666"/>
    </source>
</evidence>
<dbReference type="GO" id="GO:0008237">
    <property type="term" value="F:metallopeptidase activity"/>
    <property type="evidence" value="ECO:0007669"/>
    <property type="project" value="UniProtKB-KW"/>
</dbReference>
<dbReference type="Pfam" id="PF08291">
    <property type="entry name" value="Peptidase_M15_3"/>
    <property type="match status" value="1"/>
</dbReference>
<evidence type="ECO:0000256" key="5">
    <source>
        <dbReference type="ARBA" id="ARBA00022729"/>
    </source>
</evidence>
<sequence>MSTKESINDFQISRNFNLREFISPDNDEVKIDYRLVVICERLRRELDTPIIVTSGYRTKAHNKRVGGSKNSYHIEGLAADMIAKGVSLRKLFIKATKIKGVGGLGWYQDSHIHIDLRKNRVYWIKLKNEPIKYFEHFVGAISYYSAKTIAKIIL</sequence>
<evidence type="ECO:0000259" key="12">
    <source>
        <dbReference type="Pfam" id="PF08291"/>
    </source>
</evidence>
<dbReference type="InterPro" id="IPR009045">
    <property type="entry name" value="Zn_M74/Hedgehog-like"/>
</dbReference>
<dbReference type="GO" id="GO:0071555">
    <property type="term" value="P:cell wall organization"/>
    <property type="evidence" value="ECO:0007669"/>
    <property type="project" value="UniProtKB-KW"/>
</dbReference>
<evidence type="ECO:0000256" key="1">
    <source>
        <dbReference type="ARBA" id="ARBA00001947"/>
    </source>
</evidence>
<keyword evidence="9" id="KW-0961">Cell wall biogenesis/degradation</keyword>
<name>A0A0F9TDA2_9ZZZZ</name>
<dbReference type="InterPro" id="IPR013230">
    <property type="entry name" value="Peptidase_M15A_C"/>
</dbReference>
<keyword evidence="6" id="KW-0378">Hydrolase</keyword>
<comment type="pathway">
    <text evidence="2">Cell wall biogenesis; cell wall polysaccharide biosynthesis.</text>
</comment>
<evidence type="ECO:0000256" key="10">
    <source>
        <dbReference type="ARBA" id="ARBA00093448"/>
    </source>
</evidence>
<proteinExistence type="inferred from homology"/>
<evidence type="ECO:0000256" key="9">
    <source>
        <dbReference type="ARBA" id="ARBA00023316"/>
    </source>
</evidence>
<dbReference type="InterPro" id="IPR010275">
    <property type="entry name" value="MepK"/>
</dbReference>
<evidence type="ECO:0000256" key="6">
    <source>
        <dbReference type="ARBA" id="ARBA00022801"/>
    </source>
</evidence>
<feature type="domain" description="Peptidase M15A C-terminal" evidence="12">
    <location>
        <begin position="33"/>
        <end position="115"/>
    </location>
</feature>
<evidence type="ECO:0000256" key="8">
    <source>
        <dbReference type="ARBA" id="ARBA00023049"/>
    </source>
</evidence>
<evidence type="ECO:0000313" key="13">
    <source>
        <dbReference type="EMBL" id="KKN72847.1"/>
    </source>
</evidence>
<reference evidence="13" key="1">
    <citation type="journal article" date="2015" name="Nature">
        <title>Complex archaea that bridge the gap between prokaryotes and eukaryotes.</title>
        <authorList>
            <person name="Spang A."/>
            <person name="Saw J.H."/>
            <person name="Jorgensen S.L."/>
            <person name="Zaremba-Niedzwiedzka K."/>
            <person name="Martijn J."/>
            <person name="Lind A.E."/>
            <person name="van Eijk R."/>
            <person name="Schleper C."/>
            <person name="Guy L."/>
            <person name="Ettema T.J."/>
        </authorList>
    </citation>
    <scope>NUCLEOTIDE SEQUENCE</scope>
</reference>
<evidence type="ECO:0000256" key="2">
    <source>
        <dbReference type="ARBA" id="ARBA00004776"/>
    </source>
</evidence>
<protein>
    <recommendedName>
        <fullName evidence="11">Murein endopeptidase K</fullName>
    </recommendedName>
</protein>
<dbReference type="AlphaFoldDB" id="A0A0F9TDA2"/>
<dbReference type="SUPFAM" id="SSF55166">
    <property type="entry name" value="Hedgehog/DD-peptidase"/>
    <property type="match status" value="1"/>
</dbReference>
<dbReference type="EMBL" id="LAZR01000354">
    <property type="protein sequence ID" value="KKN72847.1"/>
    <property type="molecule type" value="Genomic_DNA"/>
</dbReference>
<keyword evidence="8" id="KW-0482">Metalloprotease</keyword>
<dbReference type="GO" id="GO:0046872">
    <property type="term" value="F:metal ion binding"/>
    <property type="evidence" value="ECO:0007669"/>
    <property type="project" value="UniProtKB-KW"/>
</dbReference>
<keyword evidence="7" id="KW-0862">Zinc</keyword>
<dbReference type="Gene3D" id="3.30.1380.10">
    <property type="match status" value="1"/>
</dbReference>
<keyword evidence="5" id="KW-0732">Signal</keyword>
<dbReference type="GO" id="GO:0006508">
    <property type="term" value="P:proteolysis"/>
    <property type="evidence" value="ECO:0007669"/>
    <property type="project" value="UniProtKB-KW"/>
</dbReference>
<dbReference type="PANTHER" id="PTHR37425">
    <property type="match status" value="1"/>
</dbReference>
<dbReference type="PANTHER" id="PTHR37425:SF1">
    <property type="entry name" value="OUTER MEMBRANE PROTEIN"/>
    <property type="match status" value="1"/>
</dbReference>
<gene>
    <name evidence="13" type="ORF">LCGC14_0407020</name>
</gene>
<evidence type="ECO:0000256" key="7">
    <source>
        <dbReference type="ARBA" id="ARBA00022833"/>
    </source>
</evidence>
<organism evidence="13">
    <name type="scientific">marine sediment metagenome</name>
    <dbReference type="NCBI Taxonomy" id="412755"/>
    <lineage>
        <taxon>unclassified sequences</taxon>
        <taxon>metagenomes</taxon>
        <taxon>ecological metagenomes</taxon>
    </lineage>
</organism>
<comment type="similarity">
    <text evidence="10">Belongs to the peptidase M15 family.</text>
</comment>
<comment type="caution">
    <text evidence="13">The sequence shown here is derived from an EMBL/GenBank/DDBJ whole genome shotgun (WGS) entry which is preliminary data.</text>
</comment>
<accession>A0A0F9TDA2</accession>
<evidence type="ECO:0000256" key="3">
    <source>
        <dbReference type="ARBA" id="ARBA00022670"/>
    </source>
</evidence>
<keyword evidence="3" id="KW-0645">Protease</keyword>
<keyword evidence="4" id="KW-0479">Metal-binding</keyword>
<comment type="cofactor">
    <cofactor evidence="1">
        <name>Zn(2+)</name>
        <dbReference type="ChEBI" id="CHEBI:29105"/>
    </cofactor>
</comment>
<evidence type="ECO:0000256" key="4">
    <source>
        <dbReference type="ARBA" id="ARBA00022723"/>
    </source>
</evidence>